<dbReference type="NCBIfam" id="TIGR00873">
    <property type="entry name" value="gnd"/>
    <property type="match status" value="1"/>
</dbReference>
<dbReference type="FunFam" id="1.10.1040.10:FF:000002">
    <property type="entry name" value="6-phosphogluconate dehydrogenase, decarboxylating"/>
    <property type="match status" value="1"/>
</dbReference>
<dbReference type="GO" id="GO:0019521">
    <property type="term" value="P:D-gluconate metabolic process"/>
    <property type="evidence" value="ECO:0007669"/>
    <property type="project" value="UniProtKB-KW"/>
</dbReference>
<evidence type="ECO:0000313" key="11">
    <source>
        <dbReference type="Proteomes" id="UP000244962"/>
    </source>
</evidence>
<evidence type="ECO:0000256" key="7">
    <source>
        <dbReference type="PIRSR" id="PIRSR000109-3"/>
    </source>
</evidence>
<keyword evidence="11" id="KW-1185">Reference proteome</keyword>
<proteinExistence type="inferred from homology"/>
<feature type="binding site" evidence="7">
    <location>
        <position position="105"/>
    </location>
    <ligand>
        <name>NADP(+)</name>
        <dbReference type="ChEBI" id="CHEBI:58349"/>
    </ligand>
</feature>
<dbReference type="OrthoDB" id="9804542at2"/>
<dbReference type="GO" id="GO:0004616">
    <property type="term" value="F:phosphogluconate dehydrogenase (decarboxylating) activity"/>
    <property type="evidence" value="ECO:0007669"/>
    <property type="project" value="UniProtKB-EC"/>
</dbReference>
<keyword evidence="4 8" id="KW-0570">Pentose shunt</keyword>
<feature type="binding site" description="in other chain" evidence="6">
    <location>
        <position position="290"/>
    </location>
    <ligand>
        <name>substrate</name>
        <note>ligand shared between dimeric partners</note>
    </ligand>
</feature>
<comment type="function">
    <text evidence="4">Catalyzes the oxidative decarboxylation of 6-phosphogluconate to ribulose 5-phosphate and CO(2), with concomitant reduction of NADP to NADPH.</text>
</comment>
<dbReference type="SUPFAM" id="SSF48179">
    <property type="entry name" value="6-phosphogluconate dehydrogenase C-terminal domain-like"/>
    <property type="match status" value="1"/>
</dbReference>
<dbReference type="Proteomes" id="UP000244962">
    <property type="component" value="Unassembled WGS sequence"/>
</dbReference>
<dbReference type="GO" id="GO:0006098">
    <property type="term" value="P:pentose-phosphate shunt"/>
    <property type="evidence" value="ECO:0007669"/>
    <property type="project" value="UniProtKB-UniPathway"/>
</dbReference>
<comment type="caution">
    <text evidence="10">The sequence shown here is derived from an EMBL/GenBank/DDBJ whole genome shotgun (WGS) entry which is preliminary data.</text>
</comment>
<evidence type="ECO:0000256" key="3">
    <source>
        <dbReference type="ARBA" id="ARBA00023064"/>
    </source>
</evidence>
<evidence type="ECO:0000256" key="1">
    <source>
        <dbReference type="ARBA" id="ARBA00008419"/>
    </source>
</evidence>
<keyword evidence="4 8" id="KW-0521">NADP</keyword>
<sequence length="482" mass="51349">MANAQANIGVIGMAVMGSNLARNLASREGNTVAIYNRSPEKTRAVVAEFPEAGFVASESIEEFAASLSKPRTAIIMVKAGAGTDAVINQLTEVFEPGDIIVDGGNALFTDTIRREKAVRETGINFVGAGISGGEEGALKGPSIMPGGSAEAWETLGPILKSIAAVAEGEPCVTHVGTDGAGHFVKMIHNGIEYADMQLIAEAYDLIRRGTGKSPAEIADIFTEWNKGELESYLIEITAEVLRQVDATTGQPLVDVIVDQAGAKGTGAWTVQTALDLGIPVSGIAEAVFARSLSSKPDQRQAAAHLPGPSTQWTVDDADAFVEDVRQALYASKIIAYSQGFDEIVAGAEQYNWDIKKGDIAKIWRGGCIIRAQFLNRITEAYDQDPGLVALVTAPYFTDAVSRTQDAWRRVVVAAAQAGIPSPAFASSLSYYDGLRADRLPAALIQGQRDFFGAHTYRRVDAEGTFHTLWSGDRSEIEAADTH</sequence>
<dbReference type="SMART" id="SM01350">
    <property type="entry name" value="6PGD"/>
    <property type="match status" value="1"/>
</dbReference>
<dbReference type="InterPro" id="IPR006115">
    <property type="entry name" value="6PGDH_NADP-bd"/>
</dbReference>
<dbReference type="EC" id="1.1.1.44" evidence="4 8"/>
<feature type="domain" description="6-phosphogluconate dehydrogenase C-terminal" evidence="9">
    <location>
        <begin position="181"/>
        <end position="470"/>
    </location>
</feature>
<dbReference type="FunFam" id="1.20.5.320:FF:000004">
    <property type="entry name" value="6-phosphogluconate dehydrogenase, decarboxylating"/>
    <property type="match status" value="1"/>
</dbReference>
<keyword evidence="3 8" id="KW-0311">Gluconate utilization</keyword>
<feature type="binding site" description="in other chain" evidence="6">
    <location>
        <position position="193"/>
    </location>
    <ligand>
        <name>substrate</name>
        <note>ligand shared between dimeric partners</note>
    </ligand>
</feature>
<dbReference type="InterPro" id="IPR006113">
    <property type="entry name" value="6PGDH_Gnd/GntZ"/>
</dbReference>
<comment type="similarity">
    <text evidence="1 4 8">Belongs to the 6-phosphogluconate dehydrogenase family.</text>
</comment>
<feature type="binding site" evidence="7">
    <location>
        <begin position="36"/>
        <end position="38"/>
    </location>
    <ligand>
        <name>NADP(+)</name>
        <dbReference type="ChEBI" id="CHEBI:58349"/>
    </ligand>
</feature>
<dbReference type="Pfam" id="PF03446">
    <property type="entry name" value="NAD_binding_2"/>
    <property type="match status" value="1"/>
</dbReference>
<name>A0A2U1TIB5_9MICO</name>
<gene>
    <name evidence="10" type="ORF">DF223_04205</name>
</gene>
<comment type="pathway">
    <text evidence="4 8">Carbohydrate degradation; pentose phosphate pathway; D-ribulose 5-phosphate from D-glucose 6-phosphate (oxidative stage): step 3/3.</text>
</comment>
<dbReference type="PRINTS" id="PR00076">
    <property type="entry name" value="6PGDHDRGNASE"/>
</dbReference>
<feature type="binding site" evidence="7">
    <location>
        <begin position="77"/>
        <end position="79"/>
    </location>
    <ligand>
        <name>NADP(+)</name>
        <dbReference type="ChEBI" id="CHEBI:58349"/>
    </ligand>
</feature>
<dbReference type="SUPFAM" id="SSF51735">
    <property type="entry name" value="NAD(P)-binding Rossmann-fold domains"/>
    <property type="match status" value="1"/>
</dbReference>
<dbReference type="RefSeq" id="WP_108391569.1">
    <property type="nucleotide sequence ID" value="NZ_CP026949.1"/>
</dbReference>
<dbReference type="Gene3D" id="1.10.1040.10">
    <property type="entry name" value="N-(1-d-carboxylethyl)-l-norvaline Dehydrogenase, domain 2"/>
    <property type="match status" value="1"/>
</dbReference>
<feature type="binding site" description="in other chain" evidence="6">
    <location>
        <position position="105"/>
    </location>
    <ligand>
        <name>substrate</name>
        <note>ligand shared between dimeric partners</note>
    </ligand>
</feature>
<protein>
    <recommendedName>
        <fullName evidence="4 8">6-phosphogluconate dehydrogenase, decarboxylating</fullName>
        <ecNumber evidence="4 8">1.1.1.44</ecNumber>
    </recommendedName>
</protein>
<evidence type="ECO:0000256" key="2">
    <source>
        <dbReference type="ARBA" id="ARBA00023002"/>
    </source>
</evidence>
<feature type="active site" description="Proton donor" evidence="5">
    <location>
        <position position="192"/>
    </location>
</feature>
<comment type="subunit">
    <text evidence="4">Homodimer.</text>
</comment>
<feature type="binding site" description="in other chain" evidence="6">
    <location>
        <begin position="188"/>
        <end position="189"/>
    </location>
    <ligand>
        <name>substrate</name>
        <note>ligand shared between dimeric partners</note>
    </ligand>
</feature>
<dbReference type="AlphaFoldDB" id="A0A2U1TIB5"/>
<dbReference type="PIRSF" id="PIRSF000109">
    <property type="entry name" value="6PGD"/>
    <property type="match status" value="1"/>
</dbReference>
<dbReference type="GO" id="GO:0050661">
    <property type="term" value="F:NADP binding"/>
    <property type="evidence" value="ECO:0007669"/>
    <property type="project" value="InterPro"/>
</dbReference>
<feature type="active site" description="Proton acceptor" evidence="5">
    <location>
        <position position="185"/>
    </location>
</feature>
<dbReference type="EMBL" id="QEFB01000001">
    <property type="protein sequence ID" value="PWC08533.1"/>
    <property type="molecule type" value="Genomic_DNA"/>
</dbReference>
<accession>A0A2U1TIB5</accession>
<dbReference type="Pfam" id="PF00393">
    <property type="entry name" value="6PGD"/>
    <property type="match status" value="1"/>
</dbReference>
<evidence type="ECO:0000256" key="5">
    <source>
        <dbReference type="PIRSR" id="PIRSR000109-1"/>
    </source>
</evidence>
<dbReference type="InterPro" id="IPR036291">
    <property type="entry name" value="NAD(P)-bd_dom_sf"/>
</dbReference>
<keyword evidence="2 4" id="KW-0560">Oxidoreductase</keyword>
<dbReference type="InterPro" id="IPR006114">
    <property type="entry name" value="6PGDH_C"/>
</dbReference>
<dbReference type="NCBIfam" id="NF006765">
    <property type="entry name" value="PRK09287.1"/>
    <property type="match status" value="1"/>
</dbReference>
<dbReference type="InterPro" id="IPR013328">
    <property type="entry name" value="6PGD_dom2"/>
</dbReference>
<feature type="binding site" evidence="6">
    <location>
        <position position="454"/>
    </location>
    <ligand>
        <name>substrate</name>
        <note>ligand shared between dimeric partners</note>
    </ligand>
</feature>
<feature type="binding site" description="in other chain" evidence="6">
    <location>
        <position position="263"/>
    </location>
    <ligand>
        <name>substrate</name>
        <note>ligand shared between dimeric partners</note>
    </ligand>
</feature>
<reference evidence="11" key="1">
    <citation type="submission" date="2018-04" db="EMBL/GenBank/DDBJ databases">
        <authorList>
            <person name="Liu S."/>
            <person name="Wang Z."/>
            <person name="Li J."/>
        </authorList>
    </citation>
    <scope>NUCLEOTIDE SEQUENCE [LARGE SCALE GENOMIC DNA]</scope>
    <source>
        <strain evidence="11">622</strain>
    </source>
</reference>
<dbReference type="Gene3D" id="1.20.5.320">
    <property type="entry name" value="6-Phosphogluconate Dehydrogenase, domain 3"/>
    <property type="match status" value="1"/>
</dbReference>
<dbReference type="Gene3D" id="3.40.50.720">
    <property type="entry name" value="NAD(P)-binding Rossmann-like Domain"/>
    <property type="match status" value="1"/>
</dbReference>
<evidence type="ECO:0000256" key="6">
    <source>
        <dbReference type="PIRSR" id="PIRSR000109-2"/>
    </source>
</evidence>
<evidence type="ECO:0000256" key="4">
    <source>
        <dbReference type="PIRNR" id="PIRNR000109"/>
    </source>
</evidence>
<dbReference type="InterPro" id="IPR008927">
    <property type="entry name" value="6-PGluconate_DH-like_C_sf"/>
</dbReference>
<feature type="binding site" description="in other chain" evidence="6">
    <location>
        <begin position="131"/>
        <end position="133"/>
    </location>
    <ligand>
        <name>substrate</name>
        <note>ligand shared between dimeric partners</note>
    </ligand>
</feature>
<evidence type="ECO:0000259" key="9">
    <source>
        <dbReference type="SMART" id="SM01350"/>
    </source>
</evidence>
<dbReference type="KEGG" id="myl:C3E77_10370"/>
<evidence type="ECO:0000256" key="8">
    <source>
        <dbReference type="RuleBase" id="RU000485"/>
    </source>
</evidence>
<feature type="binding site" evidence="7">
    <location>
        <begin position="12"/>
        <end position="17"/>
    </location>
    <ligand>
        <name>NADP(+)</name>
        <dbReference type="ChEBI" id="CHEBI:58349"/>
    </ligand>
</feature>
<feature type="binding site" evidence="6">
    <location>
        <position position="448"/>
    </location>
    <ligand>
        <name>substrate</name>
        <note>ligand shared between dimeric partners</note>
    </ligand>
</feature>
<dbReference type="PANTHER" id="PTHR11811">
    <property type="entry name" value="6-PHOSPHOGLUCONATE DEHYDROGENASE"/>
    <property type="match status" value="1"/>
</dbReference>
<dbReference type="UniPathway" id="UPA00115">
    <property type="reaction ID" value="UER00410"/>
</dbReference>
<comment type="catalytic activity">
    <reaction evidence="4 8">
        <text>6-phospho-D-gluconate + NADP(+) = D-ribulose 5-phosphate + CO2 + NADPH</text>
        <dbReference type="Rhea" id="RHEA:10116"/>
        <dbReference type="ChEBI" id="CHEBI:16526"/>
        <dbReference type="ChEBI" id="CHEBI:57783"/>
        <dbReference type="ChEBI" id="CHEBI:58121"/>
        <dbReference type="ChEBI" id="CHEBI:58349"/>
        <dbReference type="ChEBI" id="CHEBI:58759"/>
        <dbReference type="EC" id="1.1.1.44"/>
    </reaction>
</comment>
<organism evidence="10 11">
    <name type="scientific">Mycetocola zhujimingii</name>
    <dbReference type="NCBI Taxonomy" id="2079792"/>
    <lineage>
        <taxon>Bacteria</taxon>
        <taxon>Bacillati</taxon>
        <taxon>Actinomycetota</taxon>
        <taxon>Actinomycetes</taxon>
        <taxon>Micrococcales</taxon>
        <taxon>Microbacteriaceae</taxon>
        <taxon>Mycetocola</taxon>
    </lineage>
</organism>
<dbReference type="InterPro" id="IPR006183">
    <property type="entry name" value="Pgluconate_DH"/>
</dbReference>
<dbReference type="FunFam" id="3.40.50.720:FF:000007">
    <property type="entry name" value="6-phosphogluconate dehydrogenase, decarboxylating"/>
    <property type="match status" value="1"/>
</dbReference>
<evidence type="ECO:0000313" key="10">
    <source>
        <dbReference type="EMBL" id="PWC08533.1"/>
    </source>
</evidence>